<keyword evidence="1" id="KW-1133">Transmembrane helix</keyword>
<keyword evidence="1" id="KW-0812">Transmembrane</keyword>
<name>A0A2B1KGC2_BACCE</name>
<evidence type="ECO:0008006" key="4">
    <source>
        <dbReference type="Google" id="ProtNLM"/>
    </source>
</evidence>
<evidence type="ECO:0000313" key="2">
    <source>
        <dbReference type="EMBL" id="PFN23126.1"/>
    </source>
</evidence>
<protein>
    <recommendedName>
        <fullName evidence="4">Methyl-accepting chemotaxis protein</fullName>
    </recommendedName>
</protein>
<proteinExistence type="predicted"/>
<comment type="caution">
    <text evidence="2">The sequence shown here is derived from an EMBL/GenBank/DDBJ whole genome shotgun (WGS) entry which is preliminary data.</text>
</comment>
<feature type="transmembrane region" description="Helical" evidence="1">
    <location>
        <begin position="6"/>
        <end position="30"/>
    </location>
</feature>
<dbReference type="Proteomes" id="UP000225182">
    <property type="component" value="Unassembled WGS sequence"/>
</dbReference>
<evidence type="ECO:0000313" key="3">
    <source>
        <dbReference type="Proteomes" id="UP000225182"/>
    </source>
</evidence>
<sequence length="60" mass="6964">MLGRSLCLKIAVVFSVLISMMFVIVSTAMYQLQKEKEIRSLDQYSQNTMESLVEQFKVEE</sequence>
<organism evidence="2 3">
    <name type="scientific">Bacillus cereus</name>
    <dbReference type="NCBI Taxonomy" id="1396"/>
    <lineage>
        <taxon>Bacteria</taxon>
        <taxon>Bacillati</taxon>
        <taxon>Bacillota</taxon>
        <taxon>Bacilli</taxon>
        <taxon>Bacillales</taxon>
        <taxon>Bacillaceae</taxon>
        <taxon>Bacillus</taxon>
        <taxon>Bacillus cereus group</taxon>
    </lineage>
</organism>
<keyword evidence="1" id="KW-0472">Membrane</keyword>
<dbReference type="AlphaFoldDB" id="A0A2B1KGC2"/>
<reference evidence="2 3" key="1">
    <citation type="submission" date="2017-09" db="EMBL/GenBank/DDBJ databases">
        <title>Large-scale bioinformatics analysis of Bacillus genomes uncovers conserved roles of natural products in bacterial physiology.</title>
        <authorList>
            <consortium name="Agbiome Team Llc"/>
            <person name="Bleich R.M."/>
            <person name="Grubbs K.J."/>
            <person name="Santa Maria K.C."/>
            <person name="Allen S.E."/>
            <person name="Farag S."/>
            <person name="Shank E.A."/>
            <person name="Bowers A."/>
        </authorList>
    </citation>
    <scope>NUCLEOTIDE SEQUENCE [LARGE SCALE GENOMIC DNA]</scope>
    <source>
        <strain evidence="2 3">AFS076905</strain>
    </source>
</reference>
<gene>
    <name evidence="2" type="ORF">COJ50_17910</name>
</gene>
<accession>A0A2B1KGC2</accession>
<dbReference type="EMBL" id="NUYN01000027">
    <property type="protein sequence ID" value="PFN23126.1"/>
    <property type="molecule type" value="Genomic_DNA"/>
</dbReference>
<evidence type="ECO:0000256" key="1">
    <source>
        <dbReference type="SAM" id="Phobius"/>
    </source>
</evidence>